<comment type="caution">
    <text evidence="1">The sequence shown here is derived from an EMBL/GenBank/DDBJ whole genome shotgun (WGS) entry which is preliminary data.</text>
</comment>
<gene>
    <name evidence="1" type="ORF">NPIL_451181</name>
</gene>
<organism evidence="1 2">
    <name type="scientific">Nephila pilipes</name>
    <name type="common">Giant wood spider</name>
    <name type="synonym">Nephila maculata</name>
    <dbReference type="NCBI Taxonomy" id="299642"/>
    <lineage>
        <taxon>Eukaryota</taxon>
        <taxon>Metazoa</taxon>
        <taxon>Ecdysozoa</taxon>
        <taxon>Arthropoda</taxon>
        <taxon>Chelicerata</taxon>
        <taxon>Arachnida</taxon>
        <taxon>Araneae</taxon>
        <taxon>Araneomorphae</taxon>
        <taxon>Entelegynae</taxon>
        <taxon>Araneoidea</taxon>
        <taxon>Nephilidae</taxon>
        <taxon>Nephila</taxon>
    </lineage>
</organism>
<accession>A0A8X6NFX0</accession>
<dbReference type="OrthoDB" id="6425642at2759"/>
<keyword evidence="2" id="KW-1185">Reference proteome</keyword>
<reference evidence="1" key="1">
    <citation type="submission" date="2020-08" db="EMBL/GenBank/DDBJ databases">
        <title>Multicomponent nature underlies the extraordinary mechanical properties of spider dragline silk.</title>
        <authorList>
            <person name="Kono N."/>
            <person name="Nakamura H."/>
            <person name="Mori M."/>
            <person name="Yoshida Y."/>
            <person name="Ohtoshi R."/>
            <person name="Malay A.D."/>
            <person name="Moran D.A.P."/>
            <person name="Tomita M."/>
            <person name="Numata K."/>
            <person name="Arakawa K."/>
        </authorList>
    </citation>
    <scope>NUCLEOTIDE SEQUENCE</scope>
</reference>
<proteinExistence type="predicted"/>
<sequence>MSDDGAVRPIDRRRVPHLYRDSRHRTDECTWLLALIVPYDGFCLNQDSNPRLESHNIRHEAHNLHHHAKGMFDASYSLTLSPDIIKEPPEVMPQLQQQRPFLRTLKKGTQKDKKKEERKPEKIFRARETQSITFFARVKPFYPNTQELGAIIPRAPSNHGANWSSPLL</sequence>
<evidence type="ECO:0000313" key="1">
    <source>
        <dbReference type="EMBL" id="GFT11016.1"/>
    </source>
</evidence>
<dbReference type="EMBL" id="BMAW01057424">
    <property type="protein sequence ID" value="GFT11016.1"/>
    <property type="molecule type" value="Genomic_DNA"/>
</dbReference>
<evidence type="ECO:0000313" key="2">
    <source>
        <dbReference type="Proteomes" id="UP000887013"/>
    </source>
</evidence>
<name>A0A8X6NFX0_NEPPI</name>
<dbReference type="AlphaFoldDB" id="A0A8X6NFX0"/>
<dbReference type="Proteomes" id="UP000887013">
    <property type="component" value="Unassembled WGS sequence"/>
</dbReference>
<protein>
    <submittedName>
        <fullName evidence="1">Uncharacterized protein</fullName>
    </submittedName>
</protein>